<proteinExistence type="predicted"/>
<comment type="caution">
    <text evidence="2">The sequence shown here is derived from an EMBL/GenBank/DDBJ whole genome shotgun (WGS) entry which is preliminary data.</text>
</comment>
<protein>
    <submittedName>
        <fullName evidence="2">Uncharacterized protein</fullName>
    </submittedName>
</protein>
<dbReference type="EMBL" id="MU007043">
    <property type="protein sequence ID" value="KAF2429823.1"/>
    <property type="molecule type" value="Genomic_DNA"/>
</dbReference>
<name>A0A9P4NQV7_9PEZI</name>
<evidence type="ECO:0000313" key="3">
    <source>
        <dbReference type="Proteomes" id="UP000800235"/>
    </source>
</evidence>
<accession>A0A9P4NQV7</accession>
<organism evidence="2 3">
    <name type="scientific">Tothia fuscella</name>
    <dbReference type="NCBI Taxonomy" id="1048955"/>
    <lineage>
        <taxon>Eukaryota</taxon>
        <taxon>Fungi</taxon>
        <taxon>Dikarya</taxon>
        <taxon>Ascomycota</taxon>
        <taxon>Pezizomycotina</taxon>
        <taxon>Dothideomycetes</taxon>
        <taxon>Pleosporomycetidae</taxon>
        <taxon>Venturiales</taxon>
        <taxon>Cylindrosympodiaceae</taxon>
        <taxon>Tothia</taxon>
    </lineage>
</organism>
<keyword evidence="1" id="KW-1133">Transmembrane helix</keyword>
<reference evidence="2" key="1">
    <citation type="journal article" date="2020" name="Stud. Mycol.">
        <title>101 Dothideomycetes genomes: a test case for predicting lifestyles and emergence of pathogens.</title>
        <authorList>
            <person name="Haridas S."/>
            <person name="Albert R."/>
            <person name="Binder M."/>
            <person name="Bloem J."/>
            <person name="Labutti K."/>
            <person name="Salamov A."/>
            <person name="Andreopoulos B."/>
            <person name="Baker S."/>
            <person name="Barry K."/>
            <person name="Bills G."/>
            <person name="Bluhm B."/>
            <person name="Cannon C."/>
            <person name="Castanera R."/>
            <person name="Culley D."/>
            <person name="Daum C."/>
            <person name="Ezra D."/>
            <person name="Gonzalez J."/>
            <person name="Henrissat B."/>
            <person name="Kuo A."/>
            <person name="Liang C."/>
            <person name="Lipzen A."/>
            <person name="Lutzoni F."/>
            <person name="Magnuson J."/>
            <person name="Mondo S."/>
            <person name="Nolan M."/>
            <person name="Ohm R."/>
            <person name="Pangilinan J."/>
            <person name="Park H.-J."/>
            <person name="Ramirez L."/>
            <person name="Alfaro M."/>
            <person name="Sun H."/>
            <person name="Tritt A."/>
            <person name="Yoshinaga Y."/>
            <person name="Zwiers L.-H."/>
            <person name="Turgeon B."/>
            <person name="Goodwin S."/>
            <person name="Spatafora J."/>
            <person name="Crous P."/>
            <person name="Grigoriev I."/>
        </authorList>
    </citation>
    <scope>NUCLEOTIDE SEQUENCE</scope>
    <source>
        <strain evidence="2">CBS 130266</strain>
    </source>
</reference>
<sequence>MPFFRPVRLPIPIIAASVTAVGLGLYTTIFRRPIYSHPHTDYTPLVPSHPTGRVADTISLLGVVMTGLEVTYLVSSYMPLEENQFIAASVPIRLGLSALMASVCWIHRQSMSDSGFWELLALSALDASAAIQLGFRLGRWDGMIHDAERWF</sequence>
<dbReference type="AlphaFoldDB" id="A0A9P4NQV7"/>
<dbReference type="OrthoDB" id="3924980at2759"/>
<feature type="transmembrane region" description="Helical" evidence="1">
    <location>
        <begin position="12"/>
        <end position="34"/>
    </location>
</feature>
<gene>
    <name evidence="2" type="ORF">EJ08DRAFT_260534</name>
</gene>
<dbReference type="Proteomes" id="UP000800235">
    <property type="component" value="Unassembled WGS sequence"/>
</dbReference>
<evidence type="ECO:0000313" key="2">
    <source>
        <dbReference type="EMBL" id="KAF2429823.1"/>
    </source>
</evidence>
<evidence type="ECO:0000256" key="1">
    <source>
        <dbReference type="SAM" id="Phobius"/>
    </source>
</evidence>
<keyword evidence="3" id="KW-1185">Reference proteome</keyword>
<keyword evidence="1" id="KW-0812">Transmembrane</keyword>
<keyword evidence="1" id="KW-0472">Membrane</keyword>